<feature type="domain" description="Integrase core" evidence="1">
    <location>
        <begin position="160"/>
        <end position="336"/>
    </location>
</feature>
<protein>
    <recommendedName>
        <fullName evidence="1">Integrase core domain-containing protein</fullName>
    </recommendedName>
</protein>
<reference evidence="2" key="2">
    <citation type="submission" date="2025-08" db="UniProtKB">
        <authorList>
            <consortium name="Ensembl"/>
        </authorList>
    </citation>
    <scope>IDENTIFICATION</scope>
</reference>
<proteinExistence type="predicted"/>
<dbReference type="PANTHER" id="PTHR46791:SF11">
    <property type="entry name" value="INTEGRASE CATALYTIC DOMAIN-CONTAINING PROTEIN"/>
    <property type="match status" value="1"/>
</dbReference>
<accession>A0A8D3CXR4</accession>
<evidence type="ECO:0000259" key="1">
    <source>
        <dbReference type="Pfam" id="PF24764"/>
    </source>
</evidence>
<gene>
    <name evidence="2" type="primary">LOC118285561</name>
</gene>
<organism evidence="2 3">
    <name type="scientific">Scophthalmus maximus</name>
    <name type="common">Turbot</name>
    <name type="synonym">Psetta maxima</name>
    <dbReference type="NCBI Taxonomy" id="52904"/>
    <lineage>
        <taxon>Eukaryota</taxon>
        <taxon>Metazoa</taxon>
        <taxon>Chordata</taxon>
        <taxon>Craniata</taxon>
        <taxon>Vertebrata</taxon>
        <taxon>Euteleostomi</taxon>
        <taxon>Actinopterygii</taxon>
        <taxon>Neopterygii</taxon>
        <taxon>Teleostei</taxon>
        <taxon>Neoteleostei</taxon>
        <taxon>Acanthomorphata</taxon>
        <taxon>Carangaria</taxon>
        <taxon>Pleuronectiformes</taxon>
        <taxon>Pleuronectoidei</taxon>
        <taxon>Scophthalmidae</taxon>
        <taxon>Scophthalmus</taxon>
    </lineage>
</organism>
<dbReference type="InterPro" id="IPR058913">
    <property type="entry name" value="Integrase_dom_put"/>
</dbReference>
<name>A0A8D3CXR4_SCOMX</name>
<dbReference type="Proteomes" id="UP000694558">
    <property type="component" value="Chromosome 16"/>
</dbReference>
<dbReference type="AlphaFoldDB" id="A0A8D3CXR4"/>
<evidence type="ECO:0000313" key="2">
    <source>
        <dbReference type="Ensembl" id="ENSSMAP00000052072.1"/>
    </source>
</evidence>
<dbReference type="PANTHER" id="PTHR46791">
    <property type="entry name" value="EXPRESSED PROTEIN"/>
    <property type="match status" value="1"/>
</dbReference>
<reference evidence="2" key="1">
    <citation type="submission" date="2023-05" db="EMBL/GenBank/DDBJ databases">
        <title>High-quality long-read genome of Scophthalmus maximus.</title>
        <authorList>
            <person name="Lien S."/>
            <person name="Martinez P."/>
        </authorList>
    </citation>
    <scope>NUCLEOTIDE SEQUENCE [LARGE SCALE GENOMIC DNA]</scope>
</reference>
<dbReference type="GeneTree" id="ENSGT00940000164996"/>
<dbReference type="Ensembl" id="ENSSMAT00000083074.1">
    <property type="protein sequence ID" value="ENSSMAP00000052072.1"/>
    <property type="gene ID" value="ENSSMAG00000010595.2"/>
</dbReference>
<sequence>LLNVNTSPERPEPPVSDRLFHLFTLLLEGKKLPVGRPKLDVSRDELEDLIDMDLSVPCISRTLGISVKTVRRRMQQWGLSIKESYSKVTDDELDFMVASPPLRLPSGQRMMKGRLKALGHRVQWTRVWESMHRVDKPAAGDGPIDLGCDGRTRTTNGDQAPLSLVHVNTNHELIRYGIVMFGGIAGFSRKILYLRAANNNRPSTALDFFQEAVDTHGFPSRVRGDQSLKNAEIARHMLEVSGCGRGSFTPGSSDRDQRIDHLWRDVWKDVSSIYHDLLHSLEEDALLDPENHTHLFCAQYVFLPRIQRDLDAFADRWNNCSLHTERDLTPNQLWEQEKTVGAPDFCHITDMDQARVLVPEVESPLGSEELDALHQLFSPTHLKREGGRLLYCHCKEM</sequence>
<dbReference type="Pfam" id="PF24764">
    <property type="entry name" value="rva_4"/>
    <property type="match status" value="1"/>
</dbReference>
<evidence type="ECO:0000313" key="3">
    <source>
        <dbReference type="Proteomes" id="UP000694558"/>
    </source>
</evidence>